<evidence type="ECO:0008006" key="12">
    <source>
        <dbReference type="Google" id="ProtNLM"/>
    </source>
</evidence>
<evidence type="ECO:0000313" key="11">
    <source>
        <dbReference type="Proteomes" id="UP000244005"/>
    </source>
</evidence>
<dbReference type="PANTHER" id="PTHR46471:SF2">
    <property type="entry name" value="CHITIN DEACETYLASE-RELATED"/>
    <property type="match status" value="1"/>
</dbReference>
<feature type="chain" id="PRO_5015308136" description="Glycoside hydrolase/deacetylase" evidence="7">
    <location>
        <begin position="28"/>
        <end position="305"/>
    </location>
</feature>
<comment type="caution">
    <text evidence="6">Lacks conserved residue(s) required for the propagation of feature annotation.</text>
</comment>
<feature type="domain" description="Chitin-binding type-1" evidence="8">
    <location>
        <begin position="32"/>
        <end position="77"/>
    </location>
</feature>
<keyword evidence="2" id="KW-0479">Metal-binding</keyword>
<evidence type="ECO:0000256" key="2">
    <source>
        <dbReference type="ARBA" id="ARBA00022723"/>
    </source>
</evidence>
<evidence type="ECO:0000256" key="4">
    <source>
        <dbReference type="ARBA" id="ARBA00022801"/>
    </source>
</evidence>
<dbReference type="PROSITE" id="PS00026">
    <property type="entry name" value="CHIT_BIND_I_1"/>
    <property type="match status" value="1"/>
</dbReference>
<dbReference type="InterPro" id="IPR002509">
    <property type="entry name" value="NODB_dom"/>
</dbReference>
<evidence type="ECO:0000256" key="3">
    <source>
        <dbReference type="ARBA" id="ARBA00022729"/>
    </source>
</evidence>
<dbReference type="CDD" id="cd11618">
    <property type="entry name" value="ChtBD1_1"/>
    <property type="match status" value="1"/>
</dbReference>
<dbReference type="GO" id="GO:0008061">
    <property type="term" value="F:chitin binding"/>
    <property type="evidence" value="ECO:0007669"/>
    <property type="project" value="UniProtKB-UniRule"/>
</dbReference>
<dbReference type="Proteomes" id="UP000244005">
    <property type="component" value="Unassembled WGS sequence"/>
</dbReference>
<reference evidence="11" key="1">
    <citation type="journal article" date="2017" name="Cell">
        <title>Insights into land plant evolution garnered from the Marchantia polymorpha genome.</title>
        <authorList>
            <person name="Bowman J.L."/>
            <person name="Kohchi T."/>
            <person name="Yamato K.T."/>
            <person name="Jenkins J."/>
            <person name="Shu S."/>
            <person name="Ishizaki K."/>
            <person name="Yamaoka S."/>
            <person name="Nishihama R."/>
            <person name="Nakamura Y."/>
            <person name="Berger F."/>
            <person name="Adam C."/>
            <person name="Aki S.S."/>
            <person name="Althoff F."/>
            <person name="Araki T."/>
            <person name="Arteaga-Vazquez M.A."/>
            <person name="Balasubrmanian S."/>
            <person name="Barry K."/>
            <person name="Bauer D."/>
            <person name="Boehm C.R."/>
            <person name="Briginshaw L."/>
            <person name="Caballero-Perez J."/>
            <person name="Catarino B."/>
            <person name="Chen F."/>
            <person name="Chiyoda S."/>
            <person name="Chovatia M."/>
            <person name="Davies K.M."/>
            <person name="Delmans M."/>
            <person name="Demura T."/>
            <person name="Dierschke T."/>
            <person name="Dolan L."/>
            <person name="Dorantes-Acosta A.E."/>
            <person name="Eklund D.M."/>
            <person name="Florent S.N."/>
            <person name="Flores-Sandoval E."/>
            <person name="Fujiyama A."/>
            <person name="Fukuzawa H."/>
            <person name="Galik B."/>
            <person name="Grimanelli D."/>
            <person name="Grimwood J."/>
            <person name="Grossniklaus U."/>
            <person name="Hamada T."/>
            <person name="Haseloff J."/>
            <person name="Hetherington A.J."/>
            <person name="Higo A."/>
            <person name="Hirakawa Y."/>
            <person name="Hundley H.N."/>
            <person name="Ikeda Y."/>
            <person name="Inoue K."/>
            <person name="Inoue S.I."/>
            <person name="Ishida S."/>
            <person name="Jia Q."/>
            <person name="Kakita M."/>
            <person name="Kanazawa T."/>
            <person name="Kawai Y."/>
            <person name="Kawashima T."/>
            <person name="Kennedy M."/>
            <person name="Kinose K."/>
            <person name="Kinoshita T."/>
            <person name="Kohara Y."/>
            <person name="Koide E."/>
            <person name="Komatsu K."/>
            <person name="Kopischke S."/>
            <person name="Kubo M."/>
            <person name="Kyozuka J."/>
            <person name="Lagercrantz U."/>
            <person name="Lin S.S."/>
            <person name="Lindquist E."/>
            <person name="Lipzen A.M."/>
            <person name="Lu C.W."/>
            <person name="De Luna E."/>
            <person name="Martienssen R.A."/>
            <person name="Minamino N."/>
            <person name="Mizutani M."/>
            <person name="Mizutani M."/>
            <person name="Mochizuki N."/>
            <person name="Monte I."/>
            <person name="Mosher R."/>
            <person name="Nagasaki H."/>
            <person name="Nakagami H."/>
            <person name="Naramoto S."/>
            <person name="Nishitani K."/>
            <person name="Ohtani M."/>
            <person name="Okamoto T."/>
            <person name="Okumura M."/>
            <person name="Phillips J."/>
            <person name="Pollak B."/>
            <person name="Reinders A."/>
            <person name="Rovekamp M."/>
            <person name="Sano R."/>
            <person name="Sawa S."/>
            <person name="Schmid M.W."/>
            <person name="Shirakawa M."/>
            <person name="Solano R."/>
            <person name="Spunde A."/>
            <person name="Suetsugu N."/>
            <person name="Sugano S."/>
            <person name="Sugiyama A."/>
            <person name="Sun R."/>
            <person name="Suzuki Y."/>
            <person name="Takenaka M."/>
            <person name="Takezawa D."/>
            <person name="Tomogane H."/>
            <person name="Tsuzuki M."/>
            <person name="Ueda T."/>
            <person name="Umeda M."/>
            <person name="Ward J.M."/>
            <person name="Watanabe Y."/>
            <person name="Yazaki K."/>
            <person name="Yokoyama R."/>
            <person name="Yoshitake Y."/>
            <person name="Yotsui I."/>
            <person name="Zachgo S."/>
            <person name="Schmutz J."/>
        </authorList>
    </citation>
    <scope>NUCLEOTIDE SEQUENCE [LARGE SCALE GENOMIC DNA]</scope>
    <source>
        <strain evidence="11">Tak-1</strain>
    </source>
</reference>
<keyword evidence="5" id="KW-0119">Carbohydrate metabolism</keyword>
<dbReference type="InterPro" id="IPR011330">
    <property type="entry name" value="Glyco_hydro/deAcase_b/a-brl"/>
</dbReference>
<dbReference type="GO" id="GO:0005975">
    <property type="term" value="P:carbohydrate metabolic process"/>
    <property type="evidence" value="ECO:0007669"/>
    <property type="project" value="InterPro"/>
</dbReference>
<organism evidence="10 11">
    <name type="scientific">Marchantia polymorpha</name>
    <name type="common">Common liverwort</name>
    <name type="synonym">Marchantia aquatica</name>
    <dbReference type="NCBI Taxonomy" id="3197"/>
    <lineage>
        <taxon>Eukaryota</taxon>
        <taxon>Viridiplantae</taxon>
        <taxon>Streptophyta</taxon>
        <taxon>Embryophyta</taxon>
        <taxon>Marchantiophyta</taxon>
        <taxon>Marchantiopsida</taxon>
        <taxon>Marchantiidae</taxon>
        <taxon>Marchantiales</taxon>
        <taxon>Marchantiaceae</taxon>
        <taxon>Marchantia</taxon>
    </lineage>
</organism>
<dbReference type="Pfam" id="PF01522">
    <property type="entry name" value="Polysacc_deac_1"/>
    <property type="match status" value="1"/>
</dbReference>
<dbReference type="SMART" id="SM00270">
    <property type="entry name" value="ChtBD1"/>
    <property type="match status" value="1"/>
</dbReference>
<gene>
    <name evidence="10" type="ORF">MARPO_0066s0038</name>
</gene>
<dbReference type="SUPFAM" id="SSF57016">
    <property type="entry name" value="Plant lectins/antimicrobial peptides"/>
    <property type="match status" value="1"/>
</dbReference>
<name>A0A2R6WQD5_MARPO</name>
<evidence type="ECO:0000259" key="9">
    <source>
        <dbReference type="PROSITE" id="PS51677"/>
    </source>
</evidence>
<accession>A0A2R6WQD5</accession>
<keyword evidence="6" id="KW-1015">Disulfide bond</keyword>
<evidence type="ECO:0000256" key="6">
    <source>
        <dbReference type="PROSITE-ProRule" id="PRU00261"/>
    </source>
</evidence>
<dbReference type="InterPro" id="IPR001002">
    <property type="entry name" value="Chitin-bd_1"/>
</dbReference>
<proteinExistence type="predicted"/>
<keyword evidence="11" id="KW-1185">Reference proteome</keyword>
<dbReference type="Pfam" id="PF00187">
    <property type="entry name" value="Chitin_bind_1"/>
    <property type="match status" value="1"/>
</dbReference>
<sequence>MGFLKMRALVLLSQALAMALAIAPARGAVSPDGTCGSTVAGNYTCDVEFCCSQYGYCGTTTAYCNAGCQTAYGRCGNGTEVAAPGEPARPGLEMKACVANGTYALTFDDGPTNITAVVLKTLARLRLKGAFFAVGLNLENTTENRAARAAFRAAYRAGHLVASHSYDHPHFPTLTVAAMEEQLDKTALLFEQLIGVRPRYFRAPYGEVDSDVVGVLEGRGYNLINWNLDPRDWESRNETLILESIADQLAVGSPANDSWIDVKHDTVPATVYGLEKIVRLIQSKGYKIVPLPECVGDTKSPYTRI</sequence>
<keyword evidence="4" id="KW-0378">Hydrolase</keyword>
<feature type="disulfide bond" evidence="6">
    <location>
        <begin position="45"/>
        <end position="57"/>
    </location>
</feature>
<dbReference type="PANTHER" id="PTHR46471">
    <property type="entry name" value="CHITIN DEACETYLASE"/>
    <property type="match status" value="1"/>
</dbReference>
<protein>
    <recommendedName>
        <fullName evidence="12">Glycoside hydrolase/deacetylase</fullName>
    </recommendedName>
</protein>
<dbReference type="GO" id="GO:0046872">
    <property type="term" value="F:metal ion binding"/>
    <property type="evidence" value="ECO:0007669"/>
    <property type="project" value="UniProtKB-KW"/>
</dbReference>
<dbReference type="Gramene" id="Mp4g01050.1">
    <property type="protein sequence ID" value="Mp4g01050.1.cds1"/>
    <property type="gene ID" value="Mp4g01050"/>
</dbReference>
<evidence type="ECO:0000256" key="1">
    <source>
        <dbReference type="ARBA" id="ARBA00022669"/>
    </source>
</evidence>
<evidence type="ECO:0000256" key="7">
    <source>
        <dbReference type="SAM" id="SignalP"/>
    </source>
</evidence>
<dbReference type="EMBL" id="KZ772738">
    <property type="protein sequence ID" value="PTQ36080.1"/>
    <property type="molecule type" value="Genomic_DNA"/>
</dbReference>
<dbReference type="OrthoDB" id="617225at2759"/>
<keyword evidence="1 6" id="KW-0147">Chitin-binding</keyword>
<feature type="domain" description="NodB homology" evidence="9">
    <location>
        <begin position="101"/>
        <end position="289"/>
    </location>
</feature>
<dbReference type="InterPro" id="IPR036861">
    <property type="entry name" value="Endochitinase-like_sf"/>
</dbReference>
<evidence type="ECO:0000313" key="10">
    <source>
        <dbReference type="EMBL" id="PTQ36080.1"/>
    </source>
</evidence>
<dbReference type="Gene3D" id="3.30.60.10">
    <property type="entry name" value="Endochitinase-like"/>
    <property type="match status" value="1"/>
</dbReference>
<feature type="disulfide bond" evidence="6">
    <location>
        <begin position="50"/>
        <end position="64"/>
    </location>
</feature>
<evidence type="ECO:0000259" key="8">
    <source>
        <dbReference type="PROSITE" id="PS50941"/>
    </source>
</evidence>
<feature type="signal peptide" evidence="7">
    <location>
        <begin position="1"/>
        <end position="27"/>
    </location>
</feature>
<dbReference type="GO" id="GO:0016810">
    <property type="term" value="F:hydrolase activity, acting on carbon-nitrogen (but not peptide) bonds"/>
    <property type="evidence" value="ECO:0007669"/>
    <property type="project" value="InterPro"/>
</dbReference>
<dbReference type="SUPFAM" id="SSF88713">
    <property type="entry name" value="Glycoside hydrolase/deacetylase"/>
    <property type="match status" value="1"/>
</dbReference>
<dbReference type="AlphaFoldDB" id="A0A2R6WQD5"/>
<evidence type="ECO:0000256" key="5">
    <source>
        <dbReference type="ARBA" id="ARBA00023277"/>
    </source>
</evidence>
<dbReference type="InterPro" id="IPR018371">
    <property type="entry name" value="Chitin-binding_1_CS"/>
</dbReference>
<dbReference type="PROSITE" id="PS51677">
    <property type="entry name" value="NODB"/>
    <property type="match status" value="1"/>
</dbReference>
<keyword evidence="3 7" id="KW-0732">Signal</keyword>
<dbReference type="Gene3D" id="3.20.20.370">
    <property type="entry name" value="Glycoside hydrolase/deacetylase"/>
    <property type="match status" value="1"/>
</dbReference>
<dbReference type="PROSITE" id="PS50941">
    <property type="entry name" value="CHIT_BIND_I_2"/>
    <property type="match status" value="1"/>
</dbReference>